<dbReference type="Pfam" id="PF13472">
    <property type="entry name" value="Lipase_GDSL_2"/>
    <property type="match status" value="1"/>
</dbReference>
<evidence type="ECO:0000256" key="1">
    <source>
        <dbReference type="SAM" id="MobiDB-lite"/>
    </source>
</evidence>
<sequence length="436" mass="46709">MKKFLAAALALCMTSAALTSCGNSNSSSAADSNSAAANSQASDSSAADTESVSDKLLAEYPASTEKIDVKNGATENMIARSVINEGDTSRLAAKLDYALQNPKETTKICFIGDSITAGSGANSSTNQYVNQFKSWWEENISFYVDVTNAGIGATDSYIGVHRAQRDALEAKPDIIVIEFINDADDEFYESCMDSLVRMCLEQDNNPAVMILEPSTEGGTSPQAAHLKVAQAYNIPMISYHDAVMPEIEAGNFTWADISPDNVHPNDDGHVIMASLLTKFVGNIKDNIDSVDKEAKAFDTSTVAPTGDVFADATIGSRQTEDIVKTTDEGTFTDVTTFQKFTDGWGTTTGGTIKFEITAKNIGMIYYMTVDGKSGVAAVKVDGEDVATINADFTSGWGNYAKAQQIYSSDEVATHTVEVTVVDDAKPNFQILNWLIS</sequence>
<evidence type="ECO:0000313" key="4">
    <source>
        <dbReference type="EMBL" id="MCU6705424.1"/>
    </source>
</evidence>
<reference evidence="4 5" key="1">
    <citation type="journal article" date="2021" name="ISME Commun">
        <title>Automated analysis of genomic sequences facilitates high-throughput and comprehensive description of bacteria.</title>
        <authorList>
            <person name="Hitch T.C.A."/>
        </authorList>
    </citation>
    <scope>NUCLEOTIDE SEQUENCE [LARGE SCALE GENOMIC DNA]</scope>
    <source>
        <strain evidence="4 5">Sanger_31</strain>
    </source>
</reference>
<dbReference type="InterPro" id="IPR036514">
    <property type="entry name" value="SGNH_hydro_sf"/>
</dbReference>
<dbReference type="RefSeq" id="WP_267300761.1">
    <property type="nucleotide sequence ID" value="NZ_JAOQJZ010000004.1"/>
</dbReference>
<dbReference type="Gene3D" id="3.40.50.1110">
    <property type="entry name" value="SGNH hydrolase"/>
    <property type="match status" value="1"/>
</dbReference>
<dbReference type="PANTHER" id="PTHR34407">
    <property type="entry name" value="EXPRESSED PROTEIN"/>
    <property type="match status" value="1"/>
</dbReference>
<evidence type="ECO:0000259" key="3">
    <source>
        <dbReference type="Pfam" id="PF13472"/>
    </source>
</evidence>
<feature type="compositionally biased region" description="Low complexity" evidence="1">
    <location>
        <begin position="29"/>
        <end position="48"/>
    </location>
</feature>
<dbReference type="SUPFAM" id="SSF52266">
    <property type="entry name" value="SGNH hydrolase"/>
    <property type="match status" value="1"/>
</dbReference>
<dbReference type="AlphaFoldDB" id="A0AAE3IGD3"/>
<keyword evidence="5" id="KW-1185">Reference proteome</keyword>
<dbReference type="InterPro" id="IPR013830">
    <property type="entry name" value="SGNH_hydro"/>
</dbReference>
<evidence type="ECO:0000256" key="2">
    <source>
        <dbReference type="SAM" id="SignalP"/>
    </source>
</evidence>
<dbReference type="EMBL" id="JAOQJZ010000004">
    <property type="protein sequence ID" value="MCU6705424.1"/>
    <property type="molecule type" value="Genomic_DNA"/>
</dbReference>
<dbReference type="CDD" id="cd00229">
    <property type="entry name" value="SGNH_hydrolase"/>
    <property type="match status" value="1"/>
</dbReference>
<protein>
    <submittedName>
        <fullName evidence="4">SGNH/GDSL hydrolase family protein</fullName>
    </submittedName>
</protein>
<feature type="signal peptide" evidence="2">
    <location>
        <begin position="1"/>
        <end position="29"/>
    </location>
</feature>
<dbReference type="PANTHER" id="PTHR34407:SF1">
    <property type="entry name" value="SGNH HYDROLASE-TYPE ESTERASE DOMAIN-CONTAINING PROTEIN"/>
    <property type="match status" value="1"/>
</dbReference>
<dbReference type="Proteomes" id="UP001208131">
    <property type="component" value="Unassembled WGS sequence"/>
</dbReference>
<name>A0AAE3IGD3_9FIRM</name>
<feature type="region of interest" description="Disordered" evidence="1">
    <location>
        <begin position="29"/>
        <end position="49"/>
    </location>
</feature>
<evidence type="ECO:0000313" key="5">
    <source>
        <dbReference type="Proteomes" id="UP001208131"/>
    </source>
</evidence>
<organism evidence="4 5">
    <name type="scientific">Hominimerdicola aceti</name>
    <dbReference type="NCBI Taxonomy" id="2981726"/>
    <lineage>
        <taxon>Bacteria</taxon>
        <taxon>Bacillati</taxon>
        <taxon>Bacillota</taxon>
        <taxon>Clostridia</taxon>
        <taxon>Eubacteriales</taxon>
        <taxon>Oscillospiraceae</taxon>
        <taxon>Hominimerdicola</taxon>
    </lineage>
</organism>
<feature type="chain" id="PRO_5042017323" evidence="2">
    <location>
        <begin position="30"/>
        <end position="436"/>
    </location>
</feature>
<gene>
    <name evidence="4" type="ORF">OCV57_05740</name>
</gene>
<accession>A0AAE3IGD3</accession>
<dbReference type="GO" id="GO:0016787">
    <property type="term" value="F:hydrolase activity"/>
    <property type="evidence" value="ECO:0007669"/>
    <property type="project" value="UniProtKB-KW"/>
</dbReference>
<comment type="caution">
    <text evidence="4">The sequence shown here is derived from an EMBL/GenBank/DDBJ whole genome shotgun (WGS) entry which is preliminary data.</text>
</comment>
<keyword evidence="4" id="KW-0378">Hydrolase</keyword>
<dbReference type="PROSITE" id="PS51257">
    <property type="entry name" value="PROKAR_LIPOPROTEIN"/>
    <property type="match status" value="1"/>
</dbReference>
<proteinExistence type="predicted"/>
<keyword evidence="2" id="KW-0732">Signal</keyword>
<feature type="domain" description="SGNH hydrolase-type esterase" evidence="3">
    <location>
        <begin position="110"/>
        <end position="269"/>
    </location>
</feature>